<dbReference type="InParanoid" id="A0A212QNH9"/>
<gene>
    <name evidence="1" type="ORF">SAMN02746019_00026380</name>
</gene>
<evidence type="ECO:0000313" key="2">
    <source>
        <dbReference type="Proteomes" id="UP000197025"/>
    </source>
</evidence>
<keyword evidence="2" id="KW-1185">Reference proteome</keyword>
<organism evidence="1 2">
    <name type="scientific">Thermoflexus hugenholtzii JAD2</name>
    <dbReference type="NCBI Taxonomy" id="877466"/>
    <lineage>
        <taxon>Bacteria</taxon>
        <taxon>Bacillati</taxon>
        <taxon>Chloroflexota</taxon>
        <taxon>Thermoflexia</taxon>
        <taxon>Thermoflexales</taxon>
        <taxon>Thermoflexaceae</taxon>
        <taxon>Thermoflexus</taxon>
    </lineage>
</organism>
<proteinExistence type="predicted"/>
<dbReference type="AlphaFoldDB" id="A0A212QNH9"/>
<accession>A0A212QNH9</accession>
<dbReference type="EMBL" id="FYEK01000012">
    <property type="protein sequence ID" value="SNB60919.1"/>
    <property type="molecule type" value="Genomic_DNA"/>
</dbReference>
<name>A0A212QNH9_9CHLR</name>
<sequence length="670" mass="74116">MRAAYGGWYRGAPLSGLVLALPPRGRGRREPLYAVLTVHGDPGTLPFEEIARCLRDAFDRQAGSLTGALREAVLAFHRWLLEQNRNAPPGERWEVGLTLLALREETAFLVQAGPAWAAHVTREGVRVFAPEGEPPATLGAARAVSLHYGMAFLRPEDRLIVTDGVTGPLLDPGALIPLTRIQNLPLILEAIEAQVARTVEHPVAFLIMAGEPGRAAAVSRPRPPEPAPLASTAALSALPSTVQTARGGRWRLPRPPGIGLPFSVPRVRWRGWPRVSLPASPGWVRTLAMALPWLLLLLTLGVYIHQRSILIASRLLAQARAEAERGAQAQAPGEARRHWEAARDLARAAQGYASLPEAAALQATAQARLDQLDQAVQPLHPTRLSSLPSGRLRRMILRDVELYVLDREGRCRAEAPHPGGCVLWLGYDEIHRGLLNESPRELLWSGMILQGYPVKELLDLAWVEAAGERTAGGLIVLHAQGLAESRNQSPRWVASRLTPLADGLLRAYQGNLYVLDRGNGQIWRLRPAEEDYSREPEPYFSSPRPDLSEAVDFLVYQNVYVLYRDGRMRMFVRGQEDEGFPLRELPSPALPSPVRQPIGLMMDATAPRPWLYILEPDRLIQLGLRGDFVRQIRGEKLQDVIAAAVDERRHRLFFLRGDGSLWVADLPPVE</sequence>
<reference evidence="2" key="1">
    <citation type="submission" date="2017-06" db="EMBL/GenBank/DDBJ databases">
        <authorList>
            <person name="Varghese N."/>
            <person name="Submissions S."/>
        </authorList>
    </citation>
    <scope>NUCLEOTIDE SEQUENCE [LARGE SCALE GENOMIC DNA]</scope>
    <source>
        <strain evidence="2">JAD2</strain>
    </source>
</reference>
<protein>
    <submittedName>
        <fullName evidence="1">Uncharacterized protein</fullName>
    </submittedName>
</protein>
<evidence type="ECO:0000313" key="1">
    <source>
        <dbReference type="EMBL" id="SNB60919.1"/>
    </source>
</evidence>
<dbReference type="RefSeq" id="WP_088570445.1">
    <property type="nucleotide sequence ID" value="NZ_FYEK01000012.1"/>
</dbReference>
<dbReference type="Proteomes" id="UP000197025">
    <property type="component" value="Unassembled WGS sequence"/>
</dbReference>